<gene>
    <name evidence="1" type="ORF">DWV06_15335</name>
</gene>
<dbReference type="Pfam" id="PF01987">
    <property type="entry name" value="AIM24"/>
    <property type="match status" value="1"/>
</dbReference>
<dbReference type="Proteomes" id="UP000255036">
    <property type="component" value="Unassembled WGS sequence"/>
</dbReference>
<name>A0A371ASV3_9FIRM</name>
<dbReference type="EMBL" id="QRCT01000049">
    <property type="protein sequence ID" value="RDU22641.1"/>
    <property type="molecule type" value="Genomic_DNA"/>
</dbReference>
<dbReference type="Gene3D" id="3.60.160.10">
    <property type="entry name" value="Mitochondrial biogenesis AIM24"/>
    <property type="match status" value="1"/>
</dbReference>
<dbReference type="SUPFAM" id="SSF51219">
    <property type="entry name" value="TRAP-like"/>
    <property type="match status" value="1"/>
</dbReference>
<protein>
    <submittedName>
        <fullName evidence="1">AIM24 family protein</fullName>
    </submittedName>
</protein>
<organism evidence="1 2">
    <name type="scientific">Anaerosacchariphilus polymeriproducens</name>
    <dbReference type="NCBI Taxonomy" id="1812858"/>
    <lineage>
        <taxon>Bacteria</taxon>
        <taxon>Bacillati</taxon>
        <taxon>Bacillota</taxon>
        <taxon>Clostridia</taxon>
        <taxon>Lachnospirales</taxon>
        <taxon>Lachnospiraceae</taxon>
        <taxon>Anaerosacchariphilus</taxon>
    </lineage>
</organism>
<comment type="caution">
    <text evidence="1">The sequence shown here is derived from an EMBL/GenBank/DDBJ whole genome shotgun (WGS) entry which is preliminary data.</text>
</comment>
<sequence>MFTCKNLFDNENIKIISQMGNIKVLEHQMDLSVLPGNAIDAYYSAKMNIRKRQVVIELNDNSYTLSSGSMQWTCGNIQMTSGIKGVGDFLGKALSAKVSKESAIKPEYKGTGLIMLEPTFKHILLENIADWDGLVLEDGLFLACDSTVKQTITARSNLSSAALGGEGLFNLCLQGNGVAVLESPVPREELIVFDLKDDELKIDGNMAIAWSKSLKFTVEKSSKSLVTSAVSGEGFVNVYRGTGKVLMAPTR</sequence>
<dbReference type="InterPro" id="IPR016031">
    <property type="entry name" value="Trp_RNA-bd_attenuator-like_dom"/>
</dbReference>
<evidence type="ECO:0000313" key="2">
    <source>
        <dbReference type="Proteomes" id="UP000255036"/>
    </source>
</evidence>
<evidence type="ECO:0000313" key="1">
    <source>
        <dbReference type="EMBL" id="RDU22641.1"/>
    </source>
</evidence>
<dbReference type="InterPro" id="IPR002838">
    <property type="entry name" value="AIM24"/>
</dbReference>
<proteinExistence type="predicted"/>
<dbReference type="PANTHER" id="PTHR38074">
    <property type="entry name" value="ALTERED INHERITANCE OF MITOCHONDRIA PROTEIN 24, MITOCHONDRIAL"/>
    <property type="match status" value="1"/>
</dbReference>
<dbReference type="OrthoDB" id="9779518at2"/>
<dbReference type="RefSeq" id="WP_115483051.1">
    <property type="nucleotide sequence ID" value="NZ_QRCT01000049.1"/>
</dbReference>
<dbReference type="PANTHER" id="PTHR38074:SF1">
    <property type="entry name" value="ALTERED INHERITANCE OF MITOCHONDRIA PROTEIN 24, MITOCHONDRIAL"/>
    <property type="match status" value="1"/>
</dbReference>
<reference evidence="1 2" key="1">
    <citation type="submission" date="2018-07" db="EMBL/GenBank/DDBJ databases">
        <title>Anaerosacharophilus polymeroproducens gen. nov. sp. nov., an anaerobic bacterium isolated from salt field.</title>
        <authorList>
            <person name="Kim W."/>
            <person name="Yang S.-H."/>
            <person name="Oh J."/>
            <person name="Lee J.-H."/>
            <person name="Kwon K.K."/>
        </authorList>
    </citation>
    <scope>NUCLEOTIDE SEQUENCE [LARGE SCALE GENOMIC DNA]</scope>
    <source>
        <strain evidence="1 2">MCWD5</strain>
    </source>
</reference>
<accession>A0A371ASV3</accession>
<dbReference type="AlphaFoldDB" id="A0A371ASV3"/>
<keyword evidence="2" id="KW-1185">Reference proteome</keyword>
<dbReference type="InterPro" id="IPR036983">
    <property type="entry name" value="AIM24_sf"/>
</dbReference>